<feature type="compositionally biased region" description="Low complexity" evidence="1">
    <location>
        <begin position="41"/>
        <end position="53"/>
    </location>
</feature>
<dbReference type="EMBL" id="VUJV01000003">
    <property type="protein sequence ID" value="KAA1418690.1"/>
    <property type="molecule type" value="Genomic_DNA"/>
</dbReference>
<evidence type="ECO:0000313" key="4">
    <source>
        <dbReference type="Proteomes" id="UP000325003"/>
    </source>
</evidence>
<gene>
    <name evidence="3" type="ORF">F0U44_09340</name>
</gene>
<evidence type="ECO:0000313" key="3">
    <source>
        <dbReference type="EMBL" id="KAA1418690.1"/>
    </source>
</evidence>
<feature type="chain" id="PRO_5038348860" description="Secreted protein" evidence="2">
    <location>
        <begin position="24"/>
        <end position="305"/>
    </location>
</feature>
<feature type="compositionally biased region" description="Polar residues" evidence="1">
    <location>
        <begin position="64"/>
        <end position="73"/>
    </location>
</feature>
<sequence length="305" mass="32435">MRRAHRRVAALTLALSLAPVLTACGEDEPEPESRPSRLVLDPPSTSTGSTSGDGHTHGPGQVEAVTTGNGTRSTAGGYTLTGLRLAAGTDGPANLSFRIVGRDGAAVTRYDAVQTKELHLYVVRDDLAIYRHVHPTFDDGTWSVPVDLGAPGVYRVVADFQPTGVKLPVVLAADVTVPGKWRPQPVPVEPEGDDGVVRVRVDGGGTIGPDGRLRFVVTTLDGRSVQLGSYLGAAAHVSGFRGGLRAAQQVFVHVHPYGEPEVTDDGTVLTFHTVFKRPGDYRFFVQVRVDGIVHTVPVTATITRR</sequence>
<proteinExistence type="predicted"/>
<accession>A0A5B1LFX9</accession>
<keyword evidence="2" id="KW-0732">Signal</keyword>
<comment type="caution">
    <text evidence="3">The sequence shown here is derived from an EMBL/GenBank/DDBJ whole genome shotgun (WGS) entry which is preliminary data.</text>
</comment>
<evidence type="ECO:0000256" key="2">
    <source>
        <dbReference type="SAM" id="SignalP"/>
    </source>
</evidence>
<keyword evidence="4" id="KW-1185">Reference proteome</keyword>
<dbReference type="Proteomes" id="UP000325003">
    <property type="component" value="Unassembled WGS sequence"/>
</dbReference>
<feature type="region of interest" description="Disordered" evidence="1">
    <location>
        <begin position="24"/>
        <end position="73"/>
    </location>
</feature>
<dbReference type="RefSeq" id="WP_149728030.1">
    <property type="nucleotide sequence ID" value="NZ_VUJV01000003.1"/>
</dbReference>
<dbReference type="PROSITE" id="PS51257">
    <property type="entry name" value="PROKAR_LIPOPROTEIN"/>
    <property type="match status" value="1"/>
</dbReference>
<name>A0A5B1LFX9_9ACTN</name>
<dbReference type="AlphaFoldDB" id="A0A5B1LFX9"/>
<reference evidence="3 4" key="1">
    <citation type="submission" date="2019-09" db="EMBL/GenBank/DDBJ databases">
        <title>Nocardioides panacisoli sp. nov., isolated from the soil of a ginseng field.</title>
        <authorList>
            <person name="Cho C."/>
        </authorList>
    </citation>
    <scope>NUCLEOTIDE SEQUENCE [LARGE SCALE GENOMIC DNA]</scope>
    <source>
        <strain evidence="3 4">BN130099</strain>
    </source>
</reference>
<feature type="signal peptide" evidence="2">
    <location>
        <begin position="1"/>
        <end position="23"/>
    </location>
</feature>
<evidence type="ECO:0008006" key="5">
    <source>
        <dbReference type="Google" id="ProtNLM"/>
    </source>
</evidence>
<organism evidence="3 4">
    <name type="scientific">Nocardioides humilatus</name>
    <dbReference type="NCBI Taxonomy" id="2607660"/>
    <lineage>
        <taxon>Bacteria</taxon>
        <taxon>Bacillati</taxon>
        <taxon>Actinomycetota</taxon>
        <taxon>Actinomycetes</taxon>
        <taxon>Propionibacteriales</taxon>
        <taxon>Nocardioidaceae</taxon>
        <taxon>Nocardioides</taxon>
    </lineage>
</organism>
<evidence type="ECO:0000256" key="1">
    <source>
        <dbReference type="SAM" id="MobiDB-lite"/>
    </source>
</evidence>
<reference evidence="3 4" key="2">
    <citation type="submission" date="2019-09" db="EMBL/GenBank/DDBJ databases">
        <authorList>
            <person name="Jin C."/>
        </authorList>
    </citation>
    <scope>NUCLEOTIDE SEQUENCE [LARGE SCALE GENOMIC DNA]</scope>
    <source>
        <strain evidence="3 4">BN130099</strain>
    </source>
</reference>
<protein>
    <recommendedName>
        <fullName evidence="5">Secreted protein</fullName>
    </recommendedName>
</protein>